<evidence type="ECO:0000256" key="1">
    <source>
        <dbReference type="SAM" id="MobiDB-lite"/>
    </source>
</evidence>
<evidence type="ECO:0000313" key="2">
    <source>
        <dbReference type="EMBL" id="KZV19601.1"/>
    </source>
</evidence>
<proteinExistence type="predicted"/>
<dbReference type="Proteomes" id="UP000250235">
    <property type="component" value="Unassembled WGS sequence"/>
</dbReference>
<evidence type="ECO:0000313" key="3">
    <source>
        <dbReference type="Proteomes" id="UP000250235"/>
    </source>
</evidence>
<organism evidence="2 3">
    <name type="scientific">Dorcoceras hygrometricum</name>
    <dbReference type="NCBI Taxonomy" id="472368"/>
    <lineage>
        <taxon>Eukaryota</taxon>
        <taxon>Viridiplantae</taxon>
        <taxon>Streptophyta</taxon>
        <taxon>Embryophyta</taxon>
        <taxon>Tracheophyta</taxon>
        <taxon>Spermatophyta</taxon>
        <taxon>Magnoliopsida</taxon>
        <taxon>eudicotyledons</taxon>
        <taxon>Gunneridae</taxon>
        <taxon>Pentapetalae</taxon>
        <taxon>asterids</taxon>
        <taxon>lamiids</taxon>
        <taxon>Lamiales</taxon>
        <taxon>Gesneriaceae</taxon>
        <taxon>Didymocarpoideae</taxon>
        <taxon>Trichosporeae</taxon>
        <taxon>Loxocarpinae</taxon>
        <taxon>Dorcoceras</taxon>
    </lineage>
</organism>
<sequence length="333" mass="38396">MRIRPPELETSVCDTKYHVSLSTRCVLGKWVYLVTHAMSLFDLRDVCIVIGSLETLDLPMIVDLIGIYVLKGPYCTLTRTDWFLQALSVIPRGSWGDVARRFTIVRWMDSDLVIYRTTLVRTFQVVTICRVDRSDLISDRNYDEATVIEMKRMFIWTWARPKARWAGSSPSLVYLYVCLGLYETLKHHTKPYTPNRRPSLLPPLSAARPTRRPPSRHAPPPVLPSDLFRPLRGGDSIRDKFVRSVVELEEKPAVTQIQQQRKFSSDANSAATQIQQLAFSDADFIFSTKIQISRREARLFVQETPPVEILKDFPRVQGRFHAVTVEWRELMAN</sequence>
<name>A0A2Z7AK94_9LAMI</name>
<dbReference type="EMBL" id="KV016467">
    <property type="protein sequence ID" value="KZV19601.1"/>
    <property type="molecule type" value="Genomic_DNA"/>
</dbReference>
<feature type="region of interest" description="Disordered" evidence="1">
    <location>
        <begin position="190"/>
        <end position="228"/>
    </location>
</feature>
<keyword evidence="3" id="KW-1185">Reference proteome</keyword>
<dbReference type="AlphaFoldDB" id="A0A2Z7AK94"/>
<reference evidence="2 3" key="1">
    <citation type="journal article" date="2015" name="Proc. Natl. Acad. Sci. U.S.A.">
        <title>The resurrection genome of Boea hygrometrica: A blueprint for survival of dehydration.</title>
        <authorList>
            <person name="Xiao L."/>
            <person name="Yang G."/>
            <person name="Zhang L."/>
            <person name="Yang X."/>
            <person name="Zhao S."/>
            <person name="Ji Z."/>
            <person name="Zhou Q."/>
            <person name="Hu M."/>
            <person name="Wang Y."/>
            <person name="Chen M."/>
            <person name="Xu Y."/>
            <person name="Jin H."/>
            <person name="Xiao X."/>
            <person name="Hu G."/>
            <person name="Bao F."/>
            <person name="Hu Y."/>
            <person name="Wan P."/>
            <person name="Li L."/>
            <person name="Deng X."/>
            <person name="Kuang T."/>
            <person name="Xiang C."/>
            <person name="Zhu J.K."/>
            <person name="Oliver M.J."/>
            <person name="He Y."/>
        </authorList>
    </citation>
    <scope>NUCLEOTIDE SEQUENCE [LARGE SCALE GENOMIC DNA]</scope>
    <source>
        <strain evidence="3">cv. XS01</strain>
    </source>
</reference>
<accession>A0A2Z7AK94</accession>
<feature type="compositionally biased region" description="Low complexity" evidence="1">
    <location>
        <begin position="194"/>
        <end position="208"/>
    </location>
</feature>
<gene>
    <name evidence="2" type="ORF">F511_43443</name>
</gene>
<protein>
    <submittedName>
        <fullName evidence="2">Uncharacterized protein</fullName>
    </submittedName>
</protein>